<dbReference type="SMART" id="SM00822">
    <property type="entry name" value="PKS_KR"/>
    <property type="match status" value="1"/>
</dbReference>
<feature type="domain" description="Ketoreductase" evidence="3">
    <location>
        <begin position="10"/>
        <end position="189"/>
    </location>
</feature>
<dbReference type="GO" id="GO:0016491">
    <property type="term" value="F:oxidoreductase activity"/>
    <property type="evidence" value="ECO:0007669"/>
    <property type="project" value="UniProtKB-KW"/>
</dbReference>
<dbReference type="PROSITE" id="PS00061">
    <property type="entry name" value="ADH_SHORT"/>
    <property type="match status" value="1"/>
</dbReference>
<dbReference type="PANTHER" id="PTHR42879">
    <property type="entry name" value="3-OXOACYL-(ACYL-CARRIER-PROTEIN) REDUCTASE"/>
    <property type="match status" value="1"/>
</dbReference>
<dbReference type="SUPFAM" id="SSF51735">
    <property type="entry name" value="NAD(P)-binding Rossmann-fold domains"/>
    <property type="match status" value="1"/>
</dbReference>
<dbReference type="OMA" id="AGVMMMK"/>
<dbReference type="InterPro" id="IPR020904">
    <property type="entry name" value="Sc_DH/Rdtase_CS"/>
</dbReference>
<protein>
    <submittedName>
        <fullName evidence="4">3-oxoacyl-ACP reductase FabG</fullName>
    </submittedName>
</protein>
<dbReference type="RefSeq" id="WP_013721926.1">
    <property type="nucleotide sequence ID" value="NZ_CP051298.1"/>
</dbReference>
<name>A0A858ZUV5_9BURK</name>
<accession>A0A858ZUV5</accession>
<dbReference type="InterPro" id="IPR057326">
    <property type="entry name" value="KR_dom"/>
</dbReference>
<dbReference type="GO" id="GO:0032787">
    <property type="term" value="P:monocarboxylic acid metabolic process"/>
    <property type="evidence" value="ECO:0007669"/>
    <property type="project" value="UniProtKB-ARBA"/>
</dbReference>
<dbReference type="FunFam" id="3.40.50.720:FF:000173">
    <property type="entry name" value="3-oxoacyl-[acyl-carrier protein] reductase"/>
    <property type="match status" value="1"/>
</dbReference>
<organism evidence="4 5">
    <name type="scientific">Alicycliphilus denitrificans</name>
    <dbReference type="NCBI Taxonomy" id="179636"/>
    <lineage>
        <taxon>Bacteria</taxon>
        <taxon>Pseudomonadati</taxon>
        <taxon>Pseudomonadota</taxon>
        <taxon>Betaproteobacteria</taxon>
        <taxon>Burkholderiales</taxon>
        <taxon>Comamonadaceae</taxon>
        <taxon>Alicycliphilus</taxon>
    </lineage>
</organism>
<comment type="similarity">
    <text evidence="1">Belongs to the short-chain dehydrogenases/reductases (SDR) family.</text>
</comment>
<dbReference type="InterPro" id="IPR050259">
    <property type="entry name" value="SDR"/>
</dbReference>
<dbReference type="Proteomes" id="UP000500755">
    <property type="component" value="Chromosome"/>
</dbReference>
<gene>
    <name evidence="4" type="primary">fabG</name>
    <name evidence="4" type="ORF">HF896_14015</name>
</gene>
<keyword evidence="2" id="KW-0560">Oxidoreductase</keyword>
<proteinExistence type="inferred from homology"/>
<dbReference type="AlphaFoldDB" id="A0A858ZUV5"/>
<evidence type="ECO:0000256" key="1">
    <source>
        <dbReference type="ARBA" id="ARBA00006484"/>
    </source>
</evidence>
<evidence type="ECO:0000259" key="3">
    <source>
        <dbReference type="SMART" id="SM00822"/>
    </source>
</evidence>
<dbReference type="Pfam" id="PF13561">
    <property type="entry name" value="adh_short_C2"/>
    <property type="match status" value="1"/>
</dbReference>
<evidence type="ECO:0000313" key="4">
    <source>
        <dbReference type="EMBL" id="QKD44665.1"/>
    </source>
</evidence>
<dbReference type="EMBL" id="CP051298">
    <property type="protein sequence ID" value="QKD44665.1"/>
    <property type="molecule type" value="Genomic_DNA"/>
</dbReference>
<dbReference type="PANTHER" id="PTHR42879:SF2">
    <property type="entry name" value="3-OXOACYL-[ACYL-CARRIER-PROTEIN] REDUCTASE FABG"/>
    <property type="match status" value="1"/>
</dbReference>
<dbReference type="PRINTS" id="PR00080">
    <property type="entry name" value="SDRFAMILY"/>
</dbReference>
<dbReference type="NCBIfam" id="NF005559">
    <property type="entry name" value="PRK07231.1"/>
    <property type="match status" value="1"/>
</dbReference>
<dbReference type="InterPro" id="IPR036291">
    <property type="entry name" value="NAD(P)-bd_dom_sf"/>
</dbReference>
<sequence>MFSGQALQDRVAFVTGAGQGIGAAVAEAYGAQGAKVAVVDLRLATAEKVAAGIRERGGQAQAFACDVSDRQQVDAAVKQVNEAFGPVEILVNNAGITHTAMLHRMTTPQWDEVIAVHLTGSFNCLQAVVNGMMERKQGWIINVTSTAGILGTLGQINYGSAKAGLLGFTKSAAKELARYNIVVNAVAPGAATPMTETIRTDPRFKDAYLERVPLGRWAEPAELAPVFVFLASPGASYVTGQLIGVDGGLSIH</sequence>
<evidence type="ECO:0000256" key="2">
    <source>
        <dbReference type="ARBA" id="ARBA00023002"/>
    </source>
</evidence>
<dbReference type="InterPro" id="IPR002347">
    <property type="entry name" value="SDR_fam"/>
</dbReference>
<dbReference type="PRINTS" id="PR00081">
    <property type="entry name" value="GDHRDH"/>
</dbReference>
<evidence type="ECO:0000313" key="5">
    <source>
        <dbReference type="Proteomes" id="UP000500755"/>
    </source>
</evidence>
<dbReference type="Gene3D" id="3.40.50.720">
    <property type="entry name" value="NAD(P)-binding Rossmann-like Domain"/>
    <property type="match status" value="1"/>
</dbReference>
<dbReference type="NCBIfam" id="NF009466">
    <property type="entry name" value="PRK12826.1-2"/>
    <property type="match status" value="1"/>
</dbReference>
<reference evidence="4 5" key="1">
    <citation type="submission" date="2020-05" db="EMBL/GenBank/DDBJ databases">
        <title>Complete genome sequence of Alicycliphilus denitrificans DP3.</title>
        <authorList>
            <person name="Chen X."/>
        </authorList>
    </citation>
    <scope>NUCLEOTIDE SEQUENCE [LARGE SCALE GENOMIC DNA]</scope>
    <source>
        <strain evidence="4 5">DP3</strain>
    </source>
</reference>